<evidence type="ECO:0000256" key="4">
    <source>
        <dbReference type="ARBA" id="ARBA00022989"/>
    </source>
</evidence>
<dbReference type="GO" id="GO:0005886">
    <property type="term" value="C:plasma membrane"/>
    <property type="evidence" value="ECO:0007669"/>
    <property type="project" value="TreeGrafter"/>
</dbReference>
<feature type="transmembrane region" description="Helical" evidence="6">
    <location>
        <begin position="156"/>
        <end position="176"/>
    </location>
</feature>
<protein>
    <submittedName>
        <fullName evidence="7">Uncharacterized protein</fullName>
    </submittedName>
</protein>
<dbReference type="AlphaFoldDB" id="A0A7J9C378"/>
<sequence>MEAEAGNVNLQPGGVHRLLPAVLPVLLIAIGYIDPGKWVVTIEGGARFGFDLVIPMLLFNFAAILCQYLSARIGIVTGKDLARICCDEYEKTTRIFLGVQAELSMIVLDLTMVLGVAHGINLLFAIDLSTSVFLAALDAVLFPVFASLLDHCRASLLCMYAAGFVLLSYVSGVLIGQPEISLTTAGMLTKLSGESAFALMSLLGASIMPHNFYLHSSIVQ</sequence>
<dbReference type="EMBL" id="JABEZY010000007">
    <property type="protein sequence ID" value="MBA0742896.1"/>
    <property type="molecule type" value="Genomic_DNA"/>
</dbReference>
<organism evidence="7 8">
    <name type="scientific">Gossypium gossypioides</name>
    <name type="common">Mexican cotton</name>
    <name type="synonym">Selera gossypioides</name>
    <dbReference type="NCBI Taxonomy" id="34282"/>
    <lineage>
        <taxon>Eukaryota</taxon>
        <taxon>Viridiplantae</taxon>
        <taxon>Streptophyta</taxon>
        <taxon>Embryophyta</taxon>
        <taxon>Tracheophyta</taxon>
        <taxon>Spermatophyta</taxon>
        <taxon>Magnoliopsida</taxon>
        <taxon>eudicotyledons</taxon>
        <taxon>Gunneridae</taxon>
        <taxon>Pentapetalae</taxon>
        <taxon>rosids</taxon>
        <taxon>malvids</taxon>
        <taxon>Malvales</taxon>
        <taxon>Malvaceae</taxon>
        <taxon>Malvoideae</taxon>
        <taxon>Gossypium</taxon>
    </lineage>
</organism>
<evidence type="ECO:0000256" key="2">
    <source>
        <dbReference type="ARBA" id="ARBA00009965"/>
    </source>
</evidence>
<keyword evidence="4 6" id="KW-1133">Transmembrane helix</keyword>
<proteinExistence type="inferred from homology"/>
<accession>A0A7J9C378</accession>
<dbReference type="PRINTS" id="PR00447">
    <property type="entry name" value="NATRESASSCMP"/>
</dbReference>
<comment type="similarity">
    <text evidence="2">Belongs to the NRAMP (TC 2.A.55) family.</text>
</comment>
<evidence type="ECO:0000256" key="3">
    <source>
        <dbReference type="ARBA" id="ARBA00022692"/>
    </source>
</evidence>
<dbReference type="GO" id="GO:0005384">
    <property type="term" value="F:manganese ion transmembrane transporter activity"/>
    <property type="evidence" value="ECO:0007669"/>
    <property type="project" value="TreeGrafter"/>
</dbReference>
<evidence type="ECO:0000313" key="8">
    <source>
        <dbReference type="Proteomes" id="UP000593579"/>
    </source>
</evidence>
<keyword evidence="5 6" id="KW-0472">Membrane</keyword>
<keyword evidence="3 6" id="KW-0812">Transmembrane</keyword>
<dbReference type="PANTHER" id="PTHR11706">
    <property type="entry name" value="SOLUTE CARRIER PROTEIN FAMILY 11 MEMBER"/>
    <property type="match status" value="1"/>
</dbReference>
<dbReference type="GO" id="GO:0034755">
    <property type="term" value="P:iron ion transmembrane transport"/>
    <property type="evidence" value="ECO:0007669"/>
    <property type="project" value="TreeGrafter"/>
</dbReference>
<comment type="caution">
    <text evidence="7">The sequence shown here is derived from an EMBL/GenBank/DDBJ whole genome shotgun (WGS) entry which is preliminary data.</text>
</comment>
<feature type="transmembrane region" description="Helical" evidence="6">
    <location>
        <begin position="15"/>
        <end position="33"/>
    </location>
</feature>
<gene>
    <name evidence="7" type="ORF">Gogos_015906</name>
</gene>
<feature type="non-terminal residue" evidence="7">
    <location>
        <position position="1"/>
    </location>
</feature>
<dbReference type="GO" id="GO:0015086">
    <property type="term" value="F:cadmium ion transmembrane transporter activity"/>
    <property type="evidence" value="ECO:0007669"/>
    <property type="project" value="TreeGrafter"/>
</dbReference>
<name>A0A7J9C378_GOSGO</name>
<evidence type="ECO:0000256" key="1">
    <source>
        <dbReference type="ARBA" id="ARBA00004141"/>
    </source>
</evidence>
<dbReference type="Proteomes" id="UP000593579">
    <property type="component" value="Unassembled WGS sequence"/>
</dbReference>
<dbReference type="OrthoDB" id="409173at2759"/>
<evidence type="ECO:0000256" key="5">
    <source>
        <dbReference type="ARBA" id="ARBA00023136"/>
    </source>
</evidence>
<dbReference type="NCBIfam" id="NF037982">
    <property type="entry name" value="Nramp_1"/>
    <property type="match status" value="1"/>
</dbReference>
<comment type="subcellular location">
    <subcellularLocation>
        <location evidence="1">Membrane</location>
        <topology evidence="1">Multi-pass membrane protein</topology>
    </subcellularLocation>
</comment>
<evidence type="ECO:0000313" key="7">
    <source>
        <dbReference type="EMBL" id="MBA0742896.1"/>
    </source>
</evidence>
<dbReference type="Pfam" id="PF01566">
    <property type="entry name" value="Nramp"/>
    <property type="match status" value="1"/>
</dbReference>
<reference evidence="7 8" key="1">
    <citation type="journal article" date="2019" name="Genome Biol. Evol.">
        <title>Insights into the evolution of the New World diploid cottons (Gossypium, subgenus Houzingenia) based on genome sequencing.</title>
        <authorList>
            <person name="Grover C.E."/>
            <person name="Arick M.A. 2nd"/>
            <person name="Thrash A."/>
            <person name="Conover J.L."/>
            <person name="Sanders W.S."/>
            <person name="Peterson D.G."/>
            <person name="Frelichowski J.E."/>
            <person name="Scheffler J.A."/>
            <person name="Scheffler B.E."/>
            <person name="Wendel J.F."/>
        </authorList>
    </citation>
    <scope>NUCLEOTIDE SEQUENCE [LARGE SCALE GENOMIC DNA]</scope>
    <source>
        <strain evidence="7">5</strain>
        <tissue evidence="7">Leaf</tissue>
    </source>
</reference>
<evidence type="ECO:0000256" key="6">
    <source>
        <dbReference type="SAM" id="Phobius"/>
    </source>
</evidence>
<feature type="transmembrane region" description="Helical" evidence="6">
    <location>
        <begin position="103"/>
        <end position="126"/>
    </location>
</feature>
<feature type="transmembrane region" description="Helical" evidence="6">
    <location>
        <begin position="132"/>
        <end position="149"/>
    </location>
</feature>
<feature type="transmembrane region" description="Helical" evidence="6">
    <location>
        <begin position="196"/>
        <end position="214"/>
    </location>
</feature>
<keyword evidence="8" id="KW-1185">Reference proteome</keyword>
<feature type="transmembrane region" description="Helical" evidence="6">
    <location>
        <begin position="53"/>
        <end position="71"/>
    </location>
</feature>
<dbReference type="InterPro" id="IPR001046">
    <property type="entry name" value="NRAMP_fam"/>
</dbReference>
<dbReference type="PANTHER" id="PTHR11706:SF75">
    <property type="entry name" value="ETHYLENE-INSENSITIVE PROTEIN 2"/>
    <property type="match status" value="1"/>
</dbReference>